<sequence length="271" mass="30468">MGLDWIVNTNCGCAGVCPHILSIFRIDSHLGSLSRLIDFCSSILVTTVQAMTSQPIYLLDSVEDLCHRSPQERRDAAENRSRLLETAQELFAQHGVAAVHMAAIAEEAGVGKGTLYRRFANKAELCMSLMDQQFSEFQEHVLTQLRTMTNEQTPFLEQLQWFLCELADFIQRHIPLLAEIQREGVLGATETTAPHFIWQQMTVRGLLRAARGKGELAAYFDIELLAEMFLAPLTAPYWQYLVEVRGFTKERLCAGLRTLVHTLLAQSSQPG</sequence>
<evidence type="ECO:0000313" key="4">
    <source>
        <dbReference type="EMBL" id="TQE92953.1"/>
    </source>
</evidence>
<evidence type="ECO:0000313" key="5">
    <source>
        <dbReference type="Proteomes" id="UP000317371"/>
    </source>
</evidence>
<dbReference type="GO" id="GO:0000976">
    <property type="term" value="F:transcription cis-regulatory region binding"/>
    <property type="evidence" value="ECO:0007669"/>
    <property type="project" value="TreeGrafter"/>
</dbReference>
<dbReference type="InterPro" id="IPR009057">
    <property type="entry name" value="Homeodomain-like_sf"/>
</dbReference>
<accession>A0A540V9X6</accession>
<dbReference type="InterPro" id="IPR036271">
    <property type="entry name" value="Tet_transcr_reg_TetR-rel_C_sf"/>
</dbReference>
<evidence type="ECO:0000256" key="1">
    <source>
        <dbReference type="ARBA" id="ARBA00023125"/>
    </source>
</evidence>
<keyword evidence="5" id="KW-1185">Reference proteome</keyword>
<proteinExistence type="predicted"/>
<protein>
    <submittedName>
        <fullName evidence="4">TetR/AcrR family transcriptional regulator</fullName>
    </submittedName>
</protein>
<feature type="DNA-binding region" description="H-T-H motif" evidence="2">
    <location>
        <begin position="100"/>
        <end position="119"/>
    </location>
</feature>
<dbReference type="PANTHER" id="PTHR30055">
    <property type="entry name" value="HTH-TYPE TRANSCRIPTIONAL REGULATOR RUTR"/>
    <property type="match status" value="1"/>
</dbReference>
<gene>
    <name evidence="4" type="ORF">FKZ61_23485</name>
</gene>
<dbReference type="EMBL" id="VIGC01000068">
    <property type="protein sequence ID" value="TQE92953.1"/>
    <property type="molecule type" value="Genomic_DNA"/>
</dbReference>
<dbReference type="Proteomes" id="UP000317371">
    <property type="component" value="Unassembled WGS sequence"/>
</dbReference>
<organism evidence="4 5">
    <name type="scientific">Litorilinea aerophila</name>
    <dbReference type="NCBI Taxonomy" id="1204385"/>
    <lineage>
        <taxon>Bacteria</taxon>
        <taxon>Bacillati</taxon>
        <taxon>Chloroflexota</taxon>
        <taxon>Caldilineae</taxon>
        <taxon>Caldilineales</taxon>
        <taxon>Caldilineaceae</taxon>
        <taxon>Litorilinea</taxon>
    </lineage>
</organism>
<evidence type="ECO:0000256" key="2">
    <source>
        <dbReference type="PROSITE-ProRule" id="PRU00335"/>
    </source>
</evidence>
<keyword evidence="1 2" id="KW-0238">DNA-binding</keyword>
<dbReference type="InParanoid" id="A0A540V9X6"/>
<dbReference type="OrthoDB" id="1679733at2"/>
<comment type="caution">
    <text evidence="4">The sequence shown here is derived from an EMBL/GenBank/DDBJ whole genome shotgun (WGS) entry which is preliminary data.</text>
</comment>
<dbReference type="SUPFAM" id="SSF46689">
    <property type="entry name" value="Homeodomain-like"/>
    <property type="match status" value="1"/>
</dbReference>
<feature type="domain" description="HTH tetR-type" evidence="3">
    <location>
        <begin position="77"/>
        <end position="137"/>
    </location>
</feature>
<dbReference type="PANTHER" id="PTHR30055:SF209">
    <property type="entry name" value="POSSIBLE TRANSCRIPTIONAL REGULATORY PROTEIN (PROBABLY TETR-FAMILY)"/>
    <property type="match status" value="1"/>
</dbReference>
<dbReference type="GO" id="GO:0003700">
    <property type="term" value="F:DNA-binding transcription factor activity"/>
    <property type="evidence" value="ECO:0007669"/>
    <property type="project" value="TreeGrafter"/>
</dbReference>
<dbReference type="InterPro" id="IPR050109">
    <property type="entry name" value="HTH-type_TetR-like_transc_reg"/>
</dbReference>
<dbReference type="Gene3D" id="1.10.357.10">
    <property type="entry name" value="Tetracycline Repressor, domain 2"/>
    <property type="match status" value="1"/>
</dbReference>
<dbReference type="PROSITE" id="PS50977">
    <property type="entry name" value="HTH_TETR_2"/>
    <property type="match status" value="1"/>
</dbReference>
<dbReference type="Pfam" id="PF00440">
    <property type="entry name" value="TetR_N"/>
    <property type="match status" value="1"/>
</dbReference>
<dbReference type="AlphaFoldDB" id="A0A540V9X6"/>
<evidence type="ECO:0000259" key="3">
    <source>
        <dbReference type="PROSITE" id="PS50977"/>
    </source>
</evidence>
<dbReference type="InterPro" id="IPR001647">
    <property type="entry name" value="HTH_TetR"/>
</dbReference>
<name>A0A540V9X6_9CHLR</name>
<reference evidence="4 5" key="1">
    <citation type="submission" date="2019-06" db="EMBL/GenBank/DDBJ databases">
        <title>Genome sequence of Litorilinea aerophila BAA-2444.</title>
        <authorList>
            <person name="Maclea K.S."/>
            <person name="Maurais E.G."/>
            <person name="Iannazzi L.C."/>
        </authorList>
    </citation>
    <scope>NUCLEOTIDE SEQUENCE [LARGE SCALE GENOMIC DNA]</scope>
    <source>
        <strain evidence="4 5">ATCC BAA-2444</strain>
    </source>
</reference>
<dbReference type="SUPFAM" id="SSF48498">
    <property type="entry name" value="Tetracyclin repressor-like, C-terminal domain"/>
    <property type="match status" value="1"/>
</dbReference>
<dbReference type="PRINTS" id="PR00455">
    <property type="entry name" value="HTHTETR"/>
</dbReference>